<organism evidence="2 3">
    <name type="scientific">Spirochaeta isovalerica</name>
    <dbReference type="NCBI Taxonomy" id="150"/>
    <lineage>
        <taxon>Bacteria</taxon>
        <taxon>Pseudomonadati</taxon>
        <taxon>Spirochaetota</taxon>
        <taxon>Spirochaetia</taxon>
        <taxon>Spirochaetales</taxon>
        <taxon>Spirochaetaceae</taxon>
        <taxon>Spirochaeta</taxon>
    </lineage>
</organism>
<keyword evidence="3" id="KW-1185">Reference proteome</keyword>
<protein>
    <recommendedName>
        <fullName evidence="4">Lipoprotein</fullName>
    </recommendedName>
</protein>
<evidence type="ECO:0000313" key="2">
    <source>
        <dbReference type="EMBL" id="MBB6482175.1"/>
    </source>
</evidence>
<sequence>MKKLLLFLISTLMLAACATAPDTASSEDEAENRGILAAEKGYYLLDDERIVEKLDSAEYKMLINLEDYSPEILWDLMKEAAAETGVVIEEFEEPMKRNYRDIQYLDTDYGMVKNLGYILRYRFPWDVYEGPGAAANERDSKYDITIKVRDSDMNKAISVPLSVGEEFADIEKSPELEADISPYGMKFAWAIKVKPKTKDFGPFEDLFEPTLESFSRLYPQVLNTGLPPETVIGPVAGKTILEEKVEPALMFLSCGTEMEVAFSTFFMDGEKLVTEASFDFDTVFDKVDENGNEVEYKMTLEDFRQVEEFYKVILQKYNNRIDFGWSKTQFVYDTLFPDASAE</sequence>
<accession>A0A841RDP9</accession>
<dbReference type="PROSITE" id="PS51257">
    <property type="entry name" value="PROKAR_LIPOPROTEIN"/>
    <property type="match status" value="1"/>
</dbReference>
<evidence type="ECO:0000256" key="1">
    <source>
        <dbReference type="SAM" id="SignalP"/>
    </source>
</evidence>
<keyword evidence="1" id="KW-0732">Signal</keyword>
<dbReference type="EMBL" id="JACHGJ010000010">
    <property type="protein sequence ID" value="MBB6482175.1"/>
    <property type="molecule type" value="Genomic_DNA"/>
</dbReference>
<dbReference type="AlphaFoldDB" id="A0A841RDP9"/>
<gene>
    <name evidence="2" type="ORF">HNR50_003864</name>
</gene>
<feature type="chain" id="PRO_5032690331" description="Lipoprotein" evidence="1">
    <location>
        <begin position="21"/>
        <end position="342"/>
    </location>
</feature>
<dbReference type="RefSeq" id="WP_184748409.1">
    <property type="nucleotide sequence ID" value="NZ_JACHGJ010000010.1"/>
</dbReference>
<feature type="signal peptide" evidence="1">
    <location>
        <begin position="1"/>
        <end position="20"/>
    </location>
</feature>
<name>A0A841RDP9_9SPIO</name>
<reference evidence="2 3" key="1">
    <citation type="submission" date="2020-08" db="EMBL/GenBank/DDBJ databases">
        <title>Genomic Encyclopedia of Type Strains, Phase IV (KMG-IV): sequencing the most valuable type-strain genomes for metagenomic binning, comparative biology and taxonomic classification.</title>
        <authorList>
            <person name="Goeker M."/>
        </authorList>
    </citation>
    <scope>NUCLEOTIDE SEQUENCE [LARGE SCALE GENOMIC DNA]</scope>
    <source>
        <strain evidence="2 3">DSM 2461</strain>
    </source>
</reference>
<comment type="caution">
    <text evidence="2">The sequence shown here is derived from an EMBL/GenBank/DDBJ whole genome shotgun (WGS) entry which is preliminary data.</text>
</comment>
<evidence type="ECO:0000313" key="3">
    <source>
        <dbReference type="Proteomes" id="UP000587760"/>
    </source>
</evidence>
<dbReference type="Proteomes" id="UP000587760">
    <property type="component" value="Unassembled WGS sequence"/>
</dbReference>
<proteinExistence type="predicted"/>
<evidence type="ECO:0008006" key="4">
    <source>
        <dbReference type="Google" id="ProtNLM"/>
    </source>
</evidence>